<reference evidence="2" key="3">
    <citation type="submission" date="2015-04" db="UniProtKB">
        <authorList>
            <consortium name="EnsemblPlants"/>
        </authorList>
    </citation>
    <scope>IDENTIFICATION</scope>
    <source>
        <strain evidence="2">cv. Jemalong A17</strain>
    </source>
</reference>
<proteinExistence type="predicted"/>
<organism evidence="1 3">
    <name type="scientific">Medicago truncatula</name>
    <name type="common">Barrel medic</name>
    <name type="synonym">Medicago tribuloides</name>
    <dbReference type="NCBI Taxonomy" id="3880"/>
    <lineage>
        <taxon>Eukaryota</taxon>
        <taxon>Viridiplantae</taxon>
        <taxon>Streptophyta</taxon>
        <taxon>Embryophyta</taxon>
        <taxon>Tracheophyta</taxon>
        <taxon>Spermatophyta</taxon>
        <taxon>Magnoliopsida</taxon>
        <taxon>eudicotyledons</taxon>
        <taxon>Gunneridae</taxon>
        <taxon>Pentapetalae</taxon>
        <taxon>rosids</taxon>
        <taxon>fabids</taxon>
        <taxon>Fabales</taxon>
        <taxon>Fabaceae</taxon>
        <taxon>Papilionoideae</taxon>
        <taxon>50 kb inversion clade</taxon>
        <taxon>NPAAA clade</taxon>
        <taxon>Hologalegina</taxon>
        <taxon>IRL clade</taxon>
        <taxon>Trifolieae</taxon>
        <taxon>Medicago</taxon>
    </lineage>
</organism>
<dbReference type="EnsemblPlants" id="AES91410">
    <property type="protein sequence ID" value="AES91410"/>
    <property type="gene ID" value="MTR_4g113190"/>
</dbReference>
<gene>
    <name evidence="1" type="ordered locus">MTR_4g113190</name>
</gene>
<accession>G7JU68</accession>
<dbReference type="Proteomes" id="UP000002051">
    <property type="component" value="Chromosome 4"/>
</dbReference>
<name>G7JU68_MEDTR</name>
<keyword evidence="3" id="KW-1185">Reference proteome</keyword>
<dbReference type="PaxDb" id="3880-AES91410"/>
<reference evidence="1 3" key="1">
    <citation type="journal article" date="2011" name="Nature">
        <title>The Medicago genome provides insight into the evolution of rhizobial symbioses.</title>
        <authorList>
            <person name="Young N.D."/>
            <person name="Debelle F."/>
            <person name="Oldroyd G.E."/>
            <person name="Geurts R."/>
            <person name="Cannon S.B."/>
            <person name="Udvardi M.K."/>
            <person name="Benedito V.A."/>
            <person name="Mayer K.F."/>
            <person name="Gouzy J."/>
            <person name="Schoof H."/>
            <person name="Van de Peer Y."/>
            <person name="Proost S."/>
            <person name="Cook D.R."/>
            <person name="Meyers B.C."/>
            <person name="Spannagl M."/>
            <person name="Cheung F."/>
            <person name="De Mita S."/>
            <person name="Krishnakumar V."/>
            <person name="Gundlach H."/>
            <person name="Zhou S."/>
            <person name="Mudge J."/>
            <person name="Bharti A.K."/>
            <person name="Murray J.D."/>
            <person name="Naoumkina M.A."/>
            <person name="Rosen B."/>
            <person name="Silverstein K.A."/>
            <person name="Tang H."/>
            <person name="Rombauts S."/>
            <person name="Zhao P.X."/>
            <person name="Zhou P."/>
            <person name="Barbe V."/>
            <person name="Bardou P."/>
            <person name="Bechner M."/>
            <person name="Bellec A."/>
            <person name="Berger A."/>
            <person name="Berges H."/>
            <person name="Bidwell S."/>
            <person name="Bisseling T."/>
            <person name="Choisne N."/>
            <person name="Couloux A."/>
            <person name="Denny R."/>
            <person name="Deshpande S."/>
            <person name="Dai X."/>
            <person name="Doyle J.J."/>
            <person name="Dudez A.M."/>
            <person name="Farmer A.D."/>
            <person name="Fouteau S."/>
            <person name="Franken C."/>
            <person name="Gibelin C."/>
            <person name="Gish J."/>
            <person name="Goldstein S."/>
            <person name="Gonzalez A.J."/>
            <person name="Green P.J."/>
            <person name="Hallab A."/>
            <person name="Hartog M."/>
            <person name="Hua A."/>
            <person name="Humphray S.J."/>
            <person name="Jeong D.H."/>
            <person name="Jing Y."/>
            <person name="Jocker A."/>
            <person name="Kenton S.M."/>
            <person name="Kim D.J."/>
            <person name="Klee K."/>
            <person name="Lai H."/>
            <person name="Lang C."/>
            <person name="Lin S."/>
            <person name="Macmil S.L."/>
            <person name="Magdelenat G."/>
            <person name="Matthews L."/>
            <person name="McCorrison J."/>
            <person name="Monaghan E.L."/>
            <person name="Mun J.H."/>
            <person name="Najar F.Z."/>
            <person name="Nicholson C."/>
            <person name="Noirot C."/>
            <person name="O'Bleness M."/>
            <person name="Paule C.R."/>
            <person name="Poulain J."/>
            <person name="Prion F."/>
            <person name="Qin B."/>
            <person name="Qu C."/>
            <person name="Retzel E.F."/>
            <person name="Riddle C."/>
            <person name="Sallet E."/>
            <person name="Samain S."/>
            <person name="Samson N."/>
            <person name="Sanders I."/>
            <person name="Saurat O."/>
            <person name="Scarpelli C."/>
            <person name="Schiex T."/>
            <person name="Segurens B."/>
            <person name="Severin A.J."/>
            <person name="Sherrier D.J."/>
            <person name="Shi R."/>
            <person name="Sims S."/>
            <person name="Singer S.R."/>
            <person name="Sinharoy S."/>
            <person name="Sterck L."/>
            <person name="Viollet A."/>
            <person name="Wang B.B."/>
            <person name="Wang K."/>
            <person name="Wang M."/>
            <person name="Wang X."/>
            <person name="Warfsmann J."/>
            <person name="Weissenbach J."/>
            <person name="White D.D."/>
            <person name="White J.D."/>
            <person name="Wiley G.B."/>
            <person name="Wincker P."/>
            <person name="Xing Y."/>
            <person name="Yang L."/>
            <person name="Yao Z."/>
            <person name="Ying F."/>
            <person name="Zhai J."/>
            <person name="Zhou L."/>
            <person name="Zuber A."/>
            <person name="Denarie J."/>
            <person name="Dixon R.A."/>
            <person name="May G.D."/>
            <person name="Schwartz D.C."/>
            <person name="Rogers J."/>
            <person name="Quetier F."/>
            <person name="Town C.D."/>
            <person name="Roe B.A."/>
        </authorList>
    </citation>
    <scope>NUCLEOTIDE SEQUENCE [LARGE SCALE GENOMIC DNA]</scope>
    <source>
        <strain evidence="1">A17</strain>
        <strain evidence="2 3">cv. Jemalong A17</strain>
    </source>
</reference>
<dbReference type="AlphaFoldDB" id="G7JU68"/>
<evidence type="ECO:0000313" key="3">
    <source>
        <dbReference type="Proteomes" id="UP000002051"/>
    </source>
</evidence>
<protein>
    <submittedName>
        <fullName evidence="1 2">Uncharacterized protein</fullName>
    </submittedName>
</protein>
<dbReference type="HOGENOM" id="CLU_2834981_0_0_1"/>
<evidence type="ECO:0000313" key="1">
    <source>
        <dbReference type="EMBL" id="AES91410.1"/>
    </source>
</evidence>
<evidence type="ECO:0000313" key="2">
    <source>
        <dbReference type="EnsemblPlants" id="AES91410"/>
    </source>
</evidence>
<dbReference type="EMBL" id="CM001220">
    <property type="protein sequence ID" value="AES91410.1"/>
    <property type="molecule type" value="Genomic_DNA"/>
</dbReference>
<reference evidence="1 3" key="2">
    <citation type="journal article" date="2014" name="BMC Genomics">
        <title>An improved genome release (version Mt4.0) for the model legume Medicago truncatula.</title>
        <authorList>
            <person name="Tang H."/>
            <person name="Krishnakumar V."/>
            <person name="Bidwell S."/>
            <person name="Rosen B."/>
            <person name="Chan A."/>
            <person name="Zhou S."/>
            <person name="Gentzbittel L."/>
            <person name="Childs K.L."/>
            <person name="Yandell M."/>
            <person name="Gundlach H."/>
            <person name="Mayer K.F."/>
            <person name="Schwartz D.C."/>
            <person name="Town C.D."/>
        </authorList>
    </citation>
    <scope>GENOME REANNOTATION</scope>
    <source>
        <strain evidence="2 3">cv. Jemalong A17</strain>
    </source>
</reference>
<sequence>MLCTREIQLVQCCYCLLFVGGYGVGPDFMNRTAETRGKQQLASIVKQNLKLVSLLRYPDIVVQYIA</sequence>